<dbReference type="PANTHER" id="PTHR38474">
    <property type="entry name" value="SLR0299 PROTEIN"/>
    <property type="match status" value="1"/>
</dbReference>
<dbReference type="Pfam" id="PF00302">
    <property type="entry name" value="CAT"/>
    <property type="match status" value="1"/>
</dbReference>
<comment type="caution">
    <text evidence="1">The sequence shown here is derived from an EMBL/GenBank/DDBJ whole genome shotgun (WGS) entry which is preliminary data.</text>
</comment>
<reference evidence="1" key="2">
    <citation type="submission" date="2021-04" db="EMBL/GenBank/DDBJ databases">
        <authorList>
            <person name="Gilroy R."/>
        </authorList>
    </citation>
    <scope>NUCLEOTIDE SEQUENCE</scope>
    <source>
        <strain evidence="1">ChiBcec16-3735</strain>
    </source>
</reference>
<evidence type="ECO:0000313" key="1">
    <source>
        <dbReference type="EMBL" id="HIZ58792.1"/>
    </source>
</evidence>
<dbReference type="InterPro" id="IPR023213">
    <property type="entry name" value="CAT-like_dom_sf"/>
</dbReference>
<reference evidence="1" key="1">
    <citation type="journal article" date="2021" name="PeerJ">
        <title>Extensive microbial diversity within the chicken gut microbiome revealed by metagenomics and culture.</title>
        <authorList>
            <person name="Gilroy R."/>
            <person name="Ravi A."/>
            <person name="Getino M."/>
            <person name="Pursley I."/>
            <person name="Horton D.L."/>
            <person name="Alikhan N.F."/>
            <person name="Baker D."/>
            <person name="Gharbi K."/>
            <person name="Hall N."/>
            <person name="Watson M."/>
            <person name="Adriaenssens E.M."/>
            <person name="Foster-Nyarko E."/>
            <person name="Jarju S."/>
            <person name="Secka A."/>
            <person name="Antonio M."/>
            <person name="Oren A."/>
            <person name="Chaudhuri R.R."/>
            <person name="La Ragione R."/>
            <person name="Hildebrand F."/>
            <person name="Pallen M.J."/>
        </authorList>
    </citation>
    <scope>NUCLEOTIDE SEQUENCE</scope>
    <source>
        <strain evidence="1">ChiBcec16-3735</strain>
    </source>
</reference>
<sequence length="212" mass="23885">MAREIDPCQTPRAAAAVWMRAPMPMLTLFQTLDVTPLLRLSRRHHLKFHMLLCWCIGRAAARTPEFALLPVGDKLMQYDKLAVNTVVALEGGGINTCDIPVSDSLIRFNRDYLALTRRVRRTGRAFELGDDYMVIGTSALPGHRIDGAVNIYAGIYNNPFLIWGSYRREWFRARLPLSFQFHHTQMDGAEAARFLGRLQAEIDRAGGQGGIL</sequence>
<gene>
    <name evidence="1" type="ORF">H9725_09535</name>
</gene>
<dbReference type="Gene3D" id="3.30.559.10">
    <property type="entry name" value="Chloramphenicol acetyltransferase-like domain"/>
    <property type="match status" value="1"/>
</dbReference>
<dbReference type="NCBIfam" id="NF040637">
    <property type="entry name" value="CatA_like_2"/>
    <property type="match status" value="1"/>
</dbReference>
<dbReference type="EMBL" id="DXBJ01000072">
    <property type="protein sequence ID" value="HIZ58792.1"/>
    <property type="molecule type" value="Genomic_DNA"/>
</dbReference>
<organism evidence="1 2">
    <name type="scientific">Candidatus Faecalibacterium gallistercoris</name>
    <dbReference type="NCBI Taxonomy" id="2838579"/>
    <lineage>
        <taxon>Bacteria</taxon>
        <taxon>Bacillati</taxon>
        <taxon>Bacillota</taxon>
        <taxon>Clostridia</taxon>
        <taxon>Eubacteriales</taxon>
        <taxon>Oscillospiraceae</taxon>
        <taxon>Faecalibacterium</taxon>
    </lineage>
</organism>
<dbReference type="GO" id="GO:0008811">
    <property type="term" value="F:chloramphenicol O-acetyltransferase activity"/>
    <property type="evidence" value="ECO:0007669"/>
    <property type="project" value="InterPro"/>
</dbReference>
<evidence type="ECO:0000313" key="2">
    <source>
        <dbReference type="Proteomes" id="UP000824065"/>
    </source>
</evidence>
<dbReference type="InterPro" id="IPR001707">
    <property type="entry name" value="Cmp_AcTrfase"/>
</dbReference>
<dbReference type="SMART" id="SM01059">
    <property type="entry name" value="CAT"/>
    <property type="match status" value="1"/>
</dbReference>
<accession>A0A9D2FHZ1</accession>
<proteinExistence type="predicted"/>
<protein>
    <submittedName>
        <fullName evidence="1">Chloramphenicol acetyltransferase</fullName>
    </submittedName>
</protein>
<dbReference type="SUPFAM" id="SSF52777">
    <property type="entry name" value="CoA-dependent acyltransferases"/>
    <property type="match status" value="1"/>
</dbReference>
<name>A0A9D2FHZ1_9FIRM</name>
<dbReference type="Proteomes" id="UP000824065">
    <property type="component" value="Unassembled WGS sequence"/>
</dbReference>
<dbReference type="PANTHER" id="PTHR38474:SF1">
    <property type="entry name" value="SLR0299 PROTEIN"/>
    <property type="match status" value="1"/>
</dbReference>
<dbReference type="AlphaFoldDB" id="A0A9D2FHZ1"/>